<feature type="chain" id="PRO_5046702458" evidence="2">
    <location>
        <begin position="22"/>
        <end position="290"/>
    </location>
</feature>
<dbReference type="EMBL" id="JAMGBD010000002">
    <property type="protein sequence ID" value="MCL6684517.1"/>
    <property type="molecule type" value="Genomic_DNA"/>
</dbReference>
<sequence length="290" mass="30919">MTKRAIFLVVGLGLMATAAPAQLVTDPLGGADTSADDTQLKSLVDSCPGHKFETTVITGPGRGSKVKICGEAGQSDTDWLVTLQDSIQKTEADEEMAPRVKSQIITALKNEIAKLETTAGSNPTGGTVKEAPAEYALNLPAERVAPSERPPEYSSLPPLPAPKRSTPLKLANGTVLPATPAPEPVARPNLVVRCAVPHETFATCSRLERESQVLVRAEEDMPAGTSLRFLRGDDNRAELDLSQLKKGDTLKERLPSRVCSGVMRGKVRVQVMNKGQVAETLGPWALYCAS</sequence>
<keyword evidence="2" id="KW-0732">Signal</keyword>
<feature type="signal peptide" evidence="2">
    <location>
        <begin position="1"/>
        <end position="21"/>
    </location>
</feature>
<feature type="region of interest" description="Disordered" evidence="1">
    <location>
        <begin position="142"/>
        <end position="169"/>
    </location>
</feature>
<evidence type="ECO:0000313" key="4">
    <source>
        <dbReference type="Proteomes" id="UP001165363"/>
    </source>
</evidence>
<proteinExistence type="predicted"/>
<accession>A0ABT0RPX5</accession>
<organism evidence="3 4">
    <name type="scientific">Sphingomonas alba</name>
    <dbReference type="NCBI Taxonomy" id="2908208"/>
    <lineage>
        <taxon>Bacteria</taxon>
        <taxon>Pseudomonadati</taxon>
        <taxon>Pseudomonadota</taxon>
        <taxon>Alphaproteobacteria</taxon>
        <taxon>Sphingomonadales</taxon>
        <taxon>Sphingomonadaceae</taxon>
        <taxon>Sphingomonas</taxon>
    </lineage>
</organism>
<reference evidence="3" key="1">
    <citation type="submission" date="2022-05" db="EMBL/GenBank/DDBJ databases">
        <authorList>
            <person name="Jo J.-H."/>
            <person name="Im W.-T."/>
        </authorList>
    </citation>
    <scope>NUCLEOTIDE SEQUENCE</scope>
    <source>
        <strain evidence="3">SE158</strain>
    </source>
</reference>
<protein>
    <submittedName>
        <fullName evidence="3">Uncharacterized protein</fullName>
    </submittedName>
</protein>
<comment type="caution">
    <text evidence="3">The sequence shown here is derived from an EMBL/GenBank/DDBJ whole genome shotgun (WGS) entry which is preliminary data.</text>
</comment>
<evidence type="ECO:0000256" key="2">
    <source>
        <dbReference type="SAM" id="SignalP"/>
    </source>
</evidence>
<name>A0ABT0RPX5_9SPHN</name>
<dbReference type="Proteomes" id="UP001165363">
    <property type="component" value="Unassembled WGS sequence"/>
</dbReference>
<evidence type="ECO:0000313" key="3">
    <source>
        <dbReference type="EMBL" id="MCL6684517.1"/>
    </source>
</evidence>
<keyword evidence="4" id="KW-1185">Reference proteome</keyword>
<gene>
    <name evidence="3" type="ORF">LZ536_11490</name>
</gene>
<evidence type="ECO:0000256" key="1">
    <source>
        <dbReference type="SAM" id="MobiDB-lite"/>
    </source>
</evidence>
<dbReference type="RefSeq" id="WP_249848924.1">
    <property type="nucleotide sequence ID" value="NZ_JAMGBD010000002.1"/>
</dbReference>